<dbReference type="PANTHER" id="PTHR48041:SF91">
    <property type="entry name" value="ABC TRANSPORTER G FAMILY MEMBER 28"/>
    <property type="match status" value="1"/>
</dbReference>
<dbReference type="SMART" id="SM00382">
    <property type="entry name" value="AAA"/>
    <property type="match status" value="1"/>
</dbReference>
<keyword evidence="11" id="KW-1185">Reference proteome</keyword>
<keyword evidence="5" id="KW-0067">ATP-binding</keyword>
<dbReference type="PANTHER" id="PTHR48041">
    <property type="entry name" value="ABC TRANSPORTER G FAMILY MEMBER 28"/>
    <property type="match status" value="1"/>
</dbReference>
<dbReference type="InterPro" id="IPR017871">
    <property type="entry name" value="ABC_transporter-like_CS"/>
</dbReference>
<feature type="transmembrane region" description="Helical" evidence="8">
    <location>
        <begin position="732"/>
        <end position="752"/>
    </location>
</feature>
<keyword evidence="2" id="KW-0813">Transport</keyword>
<evidence type="ECO:0000256" key="8">
    <source>
        <dbReference type="SAM" id="Phobius"/>
    </source>
</evidence>
<dbReference type="InterPro" id="IPR003439">
    <property type="entry name" value="ABC_transporter-like_ATP-bd"/>
</dbReference>
<dbReference type="OrthoDB" id="66620at2759"/>
<dbReference type="GO" id="GO:0005524">
    <property type="term" value="F:ATP binding"/>
    <property type="evidence" value="ECO:0007669"/>
    <property type="project" value="UniProtKB-KW"/>
</dbReference>
<evidence type="ECO:0000256" key="6">
    <source>
        <dbReference type="ARBA" id="ARBA00022989"/>
    </source>
</evidence>
<evidence type="ECO:0000256" key="1">
    <source>
        <dbReference type="ARBA" id="ARBA00004141"/>
    </source>
</evidence>
<reference evidence="11" key="1">
    <citation type="journal article" date="2018" name="Nat. Microbiol.">
        <title>Leveraging single-cell genomics to expand the fungal tree of life.</title>
        <authorList>
            <person name="Ahrendt S.R."/>
            <person name="Quandt C.A."/>
            <person name="Ciobanu D."/>
            <person name="Clum A."/>
            <person name="Salamov A."/>
            <person name="Andreopoulos B."/>
            <person name="Cheng J.F."/>
            <person name="Woyke T."/>
            <person name="Pelin A."/>
            <person name="Henrissat B."/>
            <person name="Reynolds N.K."/>
            <person name="Benny G.L."/>
            <person name="Smith M.E."/>
            <person name="James T.Y."/>
            <person name="Grigoriev I.V."/>
        </authorList>
    </citation>
    <scope>NUCLEOTIDE SEQUENCE [LARGE SCALE GENOMIC DNA]</scope>
    <source>
        <strain evidence="11">RSA 1356</strain>
    </source>
</reference>
<name>A0A4P9XJH2_9FUNG</name>
<keyword evidence="4" id="KW-0547">Nucleotide-binding</keyword>
<dbReference type="InterPro" id="IPR003593">
    <property type="entry name" value="AAA+_ATPase"/>
</dbReference>
<dbReference type="GO" id="GO:0016020">
    <property type="term" value="C:membrane"/>
    <property type="evidence" value="ECO:0007669"/>
    <property type="project" value="UniProtKB-SubCell"/>
</dbReference>
<dbReference type="Gene3D" id="3.40.50.300">
    <property type="entry name" value="P-loop containing nucleotide triphosphate hydrolases"/>
    <property type="match status" value="1"/>
</dbReference>
<accession>A0A4P9XJH2</accession>
<dbReference type="InterPro" id="IPR050352">
    <property type="entry name" value="ABCG_transporters"/>
</dbReference>
<evidence type="ECO:0000256" key="4">
    <source>
        <dbReference type="ARBA" id="ARBA00022741"/>
    </source>
</evidence>
<dbReference type="Proteomes" id="UP000271241">
    <property type="component" value="Unassembled WGS sequence"/>
</dbReference>
<dbReference type="InterPro" id="IPR013525">
    <property type="entry name" value="ABC2_TM"/>
</dbReference>
<dbReference type="GO" id="GO:0016887">
    <property type="term" value="F:ATP hydrolysis activity"/>
    <property type="evidence" value="ECO:0007669"/>
    <property type="project" value="InterPro"/>
</dbReference>
<organism evidence="10 11">
    <name type="scientific">Thamnocephalis sphaerospora</name>
    <dbReference type="NCBI Taxonomy" id="78915"/>
    <lineage>
        <taxon>Eukaryota</taxon>
        <taxon>Fungi</taxon>
        <taxon>Fungi incertae sedis</taxon>
        <taxon>Zoopagomycota</taxon>
        <taxon>Zoopagomycotina</taxon>
        <taxon>Zoopagomycetes</taxon>
        <taxon>Zoopagales</taxon>
        <taxon>Sigmoideomycetaceae</taxon>
        <taxon>Thamnocephalis</taxon>
    </lineage>
</organism>
<evidence type="ECO:0000313" key="10">
    <source>
        <dbReference type="EMBL" id="RKP05905.1"/>
    </source>
</evidence>
<sequence>MLRRLEFEAAGGLAWNPLAKCSHASMLAVSQESTNCTYLSTPQQADNPGGETWNCPAGSFCMTKSHMELCPPGFMCPANTAQPFYCCSGHYCPTPGDVRICPEGKFCPLGSTDVQGCHFLARCPAGTGSVSRFGVAALFLGMMLVVVVFFAVKNRLDSLKRSKYQHLLQFGYADSDESAKTEMTQVERTFDISFQDLGLTLTNGIKIMSGVTGQLSSGRCCAILGPSGAGKTTFVSLLTGKAKKTSGTIMLNGVEEPLSKYQKLIGFVPQEDVMMRELTVRDILIHSALMRLPKDLPLHAKKKKVLETITYLELGHVMDSAIGDESKRGISGGQRKRVNIGMELVANPSVLFLDEPTSGLDSATSYEVCALLRNIAHRQRLTVAAVIHSPSPQAFNQFDDLLVLGKGGRVVYLGPRDQALDYFHRIGFTCPPEDNPADFYIAVASGKVRSAFSADFHPDDLFVYWERFLTGEEPFTPTTKKNKFHRLTILEGGMRAASEGRSVIGSFFAEIGTAVTTAVNDTFVYWRDIADELSRTFRSFVLVCESDPVRDTANAFTTFWLCYKRACMQIYRSRNQFIYDQLLHLGCGAFISIAARQFDYLGVQPESICSVTPAALQKYCRTPIDYIAQAGVFLALGVLFSGISVGAATFGNEKVVYWRDTSAGMKTLPYFLAKLIADLPRMFVAALCFSLSFIVFYPYRSKYIFILTIIALLYFVAFSMGYLISVLVSKETVGLVSTAFALAWAMLFSGTVPDLTEVLTDPMYRHVRWLWHASAPRYAIEALFIKEVAARPFEEIHNSKLPHEYNLDNYNYCLILLFCIGVSWNLLAIISMRLMHREKMK</sequence>
<dbReference type="PROSITE" id="PS00211">
    <property type="entry name" value="ABC_TRANSPORTER_1"/>
    <property type="match status" value="1"/>
</dbReference>
<evidence type="ECO:0000256" key="7">
    <source>
        <dbReference type="ARBA" id="ARBA00023136"/>
    </source>
</evidence>
<dbReference type="SUPFAM" id="SSF52540">
    <property type="entry name" value="P-loop containing nucleoside triphosphate hydrolases"/>
    <property type="match status" value="1"/>
</dbReference>
<comment type="subcellular location">
    <subcellularLocation>
        <location evidence="1">Membrane</location>
        <topology evidence="1">Multi-pass membrane protein</topology>
    </subcellularLocation>
</comment>
<dbReference type="PROSITE" id="PS50893">
    <property type="entry name" value="ABC_TRANSPORTER_2"/>
    <property type="match status" value="1"/>
</dbReference>
<evidence type="ECO:0000256" key="5">
    <source>
        <dbReference type="ARBA" id="ARBA00022840"/>
    </source>
</evidence>
<feature type="transmembrane region" description="Helical" evidence="8">
    <location>
        <begin position="703"/>
        <end position="725"/>
    </location>
</feature>
<dbReference type="AlphaFoldDB" id="A0A4P9XJH2"/>
<feature type="domain" description="ABC transporter" evidence="9">
    <location>
        <begin position="192"/>
        <end position="432"/>
    </location>
</feature>
<evidence type="ECO:0000256" key="2">
    <source>
        <dbReference type="ARBA" id="ARBA00022448"/>
    </source>
</evidence>
<dbReference type="FunFam" id="3.40.50.300:FF:000367">
    <property type="entry name" value="ABC transporter G family member 24"/>
    <property type="match status" value="1"/>
</dbReference>
<dbReference type="InterPro" id="IPR027417">
    <property type="entry name" value="P-loop_NTPase"/>
</dbReference>
<proteinExistence type="predicted"/>
<gene>
    <name evidence="10" type="ORF">THASP1DRAFT_19180</name>
</gene>
<evidence type="ECO:0000313" key="11">
    <source>
        <dbReference type="Proteomes" id="UP000271241"/>
    </source>
</evidence>
<protein>
    <recommendedName>
        <fullName evidence="9">ABC transporter domain-containing protein</fullName>
    </recommendedName>
</protein>
<feature type="transmembrane region" description="Helical" evidence="8">
    <location>
        <begin position="626"/>
        <end position="650"/>
    </location>
</feature>
<feature type="transmembrane region" description="Helical" evidence="8">
    <location>
        <begin position="133"/>
        <end position="152"/>
    </location>
</feature>
<dbReference type="GO" id="GO:0140359">
    <property type="term" value="F:ABC-type transporter activity"/>
    <property type="evidence" value="ECO:0007669"/>
    <property type="project" value="InterPro"/>
</dbReference>
<evidence type="ECO:0000256" key="3">
    <source>
        <dbReference type="ARBA" id="ARBA00022692"/>
    </source>
</evidence>
<keyword evidence="6 8" id="KW-1133">Transmembrane helix</keyword>
<dbReference type="Pfam" id="PF01061">
    <property type="entry name" value="ABC2_membrane"/>
    <property type="match status" value="1"/>
</dbReference>
<evidence type="ECO:0000259" key="9">
    <source>
        <dbReference type="PROSITE" id="PS50893"/>
    </source>
</evidence>
<dbReference type="EMBL" id="KZ993002">
    <property type="protein sequence ID" value="RKP05905.1"/>
    <property type="molecule type" value="Genomic_DNA"/>
</dbReference>
<keyword evidence="7 8" id="KW-0472">Membrane</keyword>
<feature type="transmembrane region" description="Helical" evidence="8">
    <location>
        <begin position="809"/>
        <end position="832"/>
    </location>
</feature>
<dbReference type="Pfam" id="PF00005">
    <property type="entry name" value="ABC_tran"/>
    <property type="match status" value="1"/>
</dbReference>
<dbReference type="STRING" id="78915.A0A4P9XJH2"/>
<feature type="transmembrane region" description="Helical" evidence="8">
    <location>
        <begin position="671"/>
        <end position="697"/>
    </location>
</feature>
<keyword evidence="3 8" id="KW-0812">Transmembrane</keyword>